<name>W9DNP9_9PSEU</name>
<evidence type="ECO:0000256" key="1">
    <source>
        <dbReference type="SAM" id="MobiDB-lite"/>
    </source>
</evidence>
<gene>
    <name evidence="2" type="ORF">AmyhaDRAFT_0336</name>
</gene>
<keyword evidence="3" id="KW-1185">Reference proteome</keyword>
<dbReference type="RefSeq" id="WP_034267259.1">
    <property type="nucleotide sequence ID" value="NZ_KI632509.1"/>
</dbReference>
<accession>W9DNP9</accession>
<dbReference type="EMBL" id="AZAK01000001">
    <property type="protein sequence ID" value="ETA66575.1"/>
    <property type="molecule type" value="Genomic_DNA"/>
</dbReference>
<proteinExistence type="predicted"/>
<reference evidence="2 3" key="1">
    <citation type="submission" date="2013-08" db="EMBL/GenBank/DDBJ databases">
        <authorList>
            <consortium name="DOE Joint Genome Institute"/>
            <person name="Klenk H.-P."/>
            <person name="Huntemann M."/>
            <person name="Han J."/>
            <person name="Chen A."/>
            <person name="Kyrpides N."/>
            <person name="Mavromatis K."/>
            <person name="Markowitz V."/>
            <person name="Palaniappan K."/>
            <person name="Ivanova N."/>
            <person name="Schaumberg A."/>
            <person name="Pati A."/>
            <person name="Liolios K."/>
            <person name="Nordberg H.P."/>
            <person name="Cantor M.N."/>
            <person name="Hua S.X."/>
            <person name="Woyke T."/>
        </authorList>
    </citation>
    <scope>NUCLEOTIDE SEQUENCE [LARGE SCALE GENOMIC DNA]</scope>
    <source>
        <strain evidence="2 3">YIM 93223</strain>
    </source>
</reference>
<dbReference type="AlphaFoldDB" id="W9DNP9"/>
<evidence type="ECO:0000313" key="3">
    <source>
        <dbReference type="Proteomes" id="UP000054357"/>
    </source>
</evidence>
<sequence length="92" mass="10340">MTNIVAPSEATQEQFLRLLCADDALLRDEFDAIVAANFSEPAERDSTPPQRTHSRRRPNPVPPSKRWTSGRLWAVQVDVPADFMARQRAPPA</sequence>
<organism evidence="2 3">
    <name type="scientific">Haloechinothrix halophila YIM 93223</name>
    <dbReference type="NCBI Taxonomy" id="592678"/>
    <lineage>
        <taxon>Bacteria</taxon>
        <taxon>Bacillati</taxon>
        <taxon>Actinomycetota</taxon>
        <taxon>Actinomycetes</taxon>
        <taxon>Pseudonocardiales</taxon>
        <taxon>Pseudonocardiaceae</taxon>
        <taxon>Haloechinothrix</taxon>
    </lineage>
</organism>
<evidence type="ECO:0000313" key="2">
    <source>
        <dbReference type="EMBL" id="ETA66575.1"/>
    </source>
</evidence>
<dbReference type="HOGENOM" id="CLU_2406856_0_0_11"/>
<feature type="region of interest" description="Disordered" evidence="1">
    <location>
        <begin position="38"/>
        <end position="68"/>
    </location>
</feature>
<dbReference type="PATRIC" id="fig|592678.3.peg.340"/>
<protein>
    <submittedName>
        <fullName evidence="2">Uncharacterized protein</fullName>
    </submittedName>
</protein>
<dbReference type="Proteomes" id="UP000054357">
    <property type="component" value="Unassembled WGS sequence"/>
</dbReference>
<comment type="caution">
    <text evidence="2">The sequence shown here is derived from an EMBL/GenBank/DDBJ whole genome shotgun (WGS) entry which is preliminary data.</text>
</comment>